<protein>
    <submittedName>
        <fullName evidence="7">ABC transporter permease</fullName>
    </submittedName>
</protein>
<dbReference type="AlphaFoldDB" id="A0A8J2ZU40"/>
<comment type="subcellular location">
    <subcellularLocation>
        <location evidence="1">Membrane</location>
        <topology evidence="1">Multi-pass membrane protein</topology>
    </subcellularLocation>
</comment>
<evidence type="ECO:0000313" key="7">
    <source>
        <dbReference type="EMBL" id="GGH78411.1"/>
    </source>
</evidence>
<evidence type="ECO:0000256" key="2">
    <source>
        <dbReference type="ARBA" id="ARBA00022692"/>
    </source>
</evidence>
<name>A0A8J2ZU40_9BACL</name>
<evidence type="ECO:0000313" key="8">
    <source>
        <dbReference type="Proteomes" id="UP000656813"/>
    </source>
</evidence>
<dbReference type="PANTHER" id="PTHR43027">
    <property type="entry name" value="DOXORUBICIN RESISTANCE ABC TRANSPORTER PERMEASE PROTEIN DRRC-RELATED"/>
    <property type="match status" value="1"/>
</dbReference>
<reference evidence="7" key="1">
    <citation type="journal article" date="2014" name="Int. J. Syst. Evol. Microbiol.">
        <title>Complete genome sequence of Corynebacterium casei LMG S-19264T (=DSM 44701T), isolated from a smear-ripened cheese.</title>
        <authorList>
            <consortium name="US DOE Joint Genome Institute (JGI-PGF)"/>
            <person name="Walter F."/>
            <person name="Albersmeier A."/>
            <person name="Kalinowski J."/>
            <person name="Ruckert C."/>
        </authorList>
    </citation>
    <scope>NUCLEOTIDE SEQUENCE</scope>
    <source>
        <strain evidence="7">CGMCC 1.12777</strain>
    </source>
</reference>
<evidence type="ECO:0000256" key="3">
    <source>
        <dbReference type="ARBA" id="ARBA00022989"/>
    </source>
</evidence>
<feature type="transmembrane region" description="Helical" evidence="5">
    <location>
        <begin position="180"/>
        <end position="202"/>
    </location>
</feature>
<feature type="transmembrane region" description="Helical" evidence="5">
    <location>
        <begin position="345"/>
        <end position="365"/>
    </location>
</feature>
<dbReference type="GO" id="GO:0016020">
    <property type="term" value="C:membrane"/>
    <property type="evidence" value="ECO:0007669"/>
    <property type="project" value="UniProtKB-SubCell"/>
</dbReference>
<dbReference type="PANTHER" id="PTHR43027:SF1">
    <property type="entry name" value="DOXORUBICIN RESISTANCE ABC TRANSPORTER PERMEASE PROTEIN DRRC-RELATED"/>
    <property type="match status" value="1"/>
</dbReference>
<evidence type="ECO:0000256" key="4">
    <source>
        <dbReference type="ARBA" id="ARBA00023136"/>
    </source>
</evidence>
<feature type="domain" description="ABC transmembrane type-2" evidence="6">
    <location>
        <begin position="127"/>
        <end position="370"/>
    </location>
</feature>
<keyword evidence="8" id="KW-1185">Reference proteome</keyword>
<dbReference type="RefSeq" id="WP_188496467.1">
    <property type="nucleotide sequence ID" value="NZ_BMFV01000006.1"/>
</dbReference>
<keyword evidence="3 5" id="KW-1133">Transmembrane helix</keyword>
<evidence type="ECO:0000259" key="6">
    <source>
        <dbReference type="PROSITE" id="PS51012"/>
    </source>
</evidence>
<evidence type="ECO:0000256" key="5">
    <source>
        <dbReference type="SAM" id="Phobius"/>
    </source>
</evidence>
<dbReference type="Pfam" id="PF12698">
    <property type="entry name" value="ABC2_membrane_3"/>
    <property type="match status" value="1"/>
</dbReference>
<feature type="transmembrane region" description="Helical" evidence="5">
    <location>
        <begin position="223"/>
        <end position="245"/>
    </location>
</feature>
<comment type="caution">
    <text evidence="7">The sequence shown here is derived from an EMBL/GenBank/DDBJ whole genome shotgun (WGS) entry which is preliminary data.</text>
</comment>
<proteinExistence type="predicted"/>
<reference evidence="7" key="2">
    <citation type="submission" date="2020-09" db="EMBL/GenBank/DDBJ databases">
        <authorList>
            <person name="Sun Q."/>
            <person name="Zhou Y."/>
        </authorList>
    </citation>
    <scope>NUCLEOTIDE SEQUENCE</scope>
    <source>
        <strain evidence="7">CGMCC 1.12777</strain>
    </source>
</reference>
<accession>A0A8J2ZU40</accession>
<keyword evidence="2 5" id="KW-0812">Transmembrane</keyword>
<sequence>MNIINLALKEMKRDFRDLRTLIFLLAFPIVLMLILGTALSSDFNTTTEVVDIPVLYKDSANQSVSQAFQTFTEGLSDSGVHFKKATETMDGKKAVKENKYGAYIEVTNSQIKMYESNKNSIEGSVIEGMLSAFVDKYNMISTVAKVSPNALSKVTPNSGEANFIKETGLHSLKKPGAMDYYAITMTTMIALFGAMSASYLIRGERIIGTATRLVVAPISKAEIFIGKIFGGVLTSVLCTLIVVLFSKYVFKANWGEHLGIVFFVLITEIVLAISFGLGMSYMTKTSGASQAIIMVVIQLAAFFGGAYFQVEDGGGLMNNVMQLSPLHWANHAITQVIYSDNMTPAIHAAFLNLGISVVFLLIAIISMGRREGL</sequence>
<gene>
    <name evidence="7" type="ORF">GCM10007096_11790</name>
</gene>
<dbReference type="GO" id="GO:0140359">
    <property type="term" value="F:ABC-type transporter activity"/>
    <property type="evidence" value="ECO:0007669"/>
    <property type="project" value="InterPro"/>
</dbReference>
<dbReference type="PROSITE" id="PS51012">
    <property type="entry name" value="ABC_TM2"/>
    <property type="match status" value="1"/>
</dbReference>
<feature type="transmembrane region" description="Helical" evidence="5">
    <location>
        <begin position="291"/>
        <end position="310"/>
    </location>
</feature>
<feature type="transmembrane region" description="Helical" evidence="5">
    <location>
        <begin position="257"/>
        <end position="279"/>
    </location>
</feature>
<keyword evidence="4 5" id="KW-0472">Membrane</keyword>
<organism evidence="7 8">
    <name type="scientific">Pullulanibacillus pueri</name>
    <dbReference type="NCBI Taxonomy" id="1437324"/>
    <lineage>
        <taxon>Bacteria</taxon>
        <taxon>Bacillati</taxon>
        <taxon>Bacillota</taxon>
        <taxon>Bacilli</taxon>
        <taxon>Bacillales</taxon>
        <taxon>Sporolactobacillaceae</taxon>
        <taxon>Pullulanibacillus</taxon>
    </lineage>
</organism>
<dbReference type="InterPro" id="IPR013525">
    <property type="entry name" value="ABC2_TM"/>
</dbReference>
<dbReference type="Proteomes" id="UP000656813">
    <property type="component" value="Unassembled WGS sequence"/>
</dbReference>
<evidence type="ECO:0000256" key="1">
    <source>
        <dbReference type="ARBA" id="ARBA00004141"/>
    </source>
</evidence>
<dbReference type="InterPro" id="IPR047817">
    <property type="entry name" value="ABC2_TM_bact-type"/>
</dbReference>
<dbReference type="InterPro" id="IPR052902">
    <property type="entry name" value="ABC-2_transporter"/>
</dbReference>
<feature type="transmembrane region" description="Helical" evidence="5">
    <location>
        <begin position="21"/>
        <end position="39"/>
    </location>
</feature>
<dbReference type="EMBL" id="BMFV01000006">
    <property type="protein sequence ID" value="GGH78411.1"/>
    <property type="molecule type" value="Genomic_DNA"/>
</dbReference>